<reference evidence="1" key="1">
    <citation type="submission" date="2022-11" db="EMBL/GenBank/DDBJ databases">
        <title>Chromosome-level genome of Pogonophryne albipinna.</title>
        <authorList>
            <person name="Jo E."/>
        </authorList>
    </citation>
    <scope>NUCLEOTIDE SEQUENCE</scope>
    <source>
        <strain evidence="1">SGF0006</strain>
        <tissue evidence="1">Muscle</tissue>
    </source>
</reference>
<name>A0AAD6BMZ9_9TELE</name>
<dbReference type="AlphaFoldDB" id="A0AAD6BMZ9"/>
<gene>
    <name evidence="1" type="ORF">JOQ06_008809</name>
</gene>
<proteinExistence type="predicted"/>
<accession>A0AAD6BMZ9</accession>
<keyword evidence="2" id="KW-1185">Reference proteome</keyword>
<dbReference type="Proteomes" id="UP001219934">
    <property type="component" value="Unassembled WGS sequence"/>
</dbReference>
<protein>
    <submittedName>
        <fullName evidence="1">Uncharacterized protein</fullName>
    </submittedName>
</protein>
<comment type="caution">
    <text evidence="1">The sequence shown here is derived from an EMBL/GenBank/DDBJ whole genome shotgun (WGS) entry which is preliminary data.</text>
</comment>
<sequence>MLEVRPELAGGIISPADDDEKEIFEPWLELCEGHWVVSLSALRKQKVCQHGNMNVGLRDGGQPGRRREVHLWFATCSDSAEHMGGF</sequence>
<evidence type="ECO:0000313" key="1">
    <source>
        <dbReference type="EMBL" id="KAJ4946763.1"/>
    </source>
</evidence>
<evidence type="ECO:0000313" key="2">
    <source>
        <dbReference type="Proteomes" id="UP001219934"/>
    </source>
</evidence>
<dbReference type="EMBL" id="JAPTMU010000002">
    <property type="protein sequence ID" value="KAJ4946763.1"/>
    <property type="molecule type" value="Genomic_DNA"/>
</dbReference>
<organism evidence="1 2">
    <name type="scientific">Pogonophryne albipinna</name>
    <dbReference type="NCBI Taxonomy" id="1090488"/>
    <lineage>
        <taxon>Eukaryota</taxon>
        <taxon>Metazoa</taxon>
        <taxon>Chordata</taxon>
        <taxon>Craniata</taxon>
        <taxon>Vertebrata</taxon>
        <taxon>Euteleostomi</taxon>
        <taxon>Actinopterygii</taxon>
        <taxon>Neopterygii</taxon>
        <taxon>Teleostei</taxon>
        <taxon>Neoteleostei</taxon>
        <taxon>Acanthomorphata</taxon>
        <taxon>Eupercaria</taxon>
        <taxon>Perciformes</taxon>
        <taxon>Notothenioidei</taxon>
        <taxon>Pogonophryne</taxon>
    </lineage>
</organism>